<proteinExistence type="predicted"/>
<name>A0A371DGJ3_9APHY</name>
<dbReference type="AlphaFoldDB" id="A0A371DGJ3"/>
<organism evidence="1 2">
    <name type="scientific">Lentinus brumalis</name>
    <dbReference type="NCBI Taxonomy" id="2498619"/>
    <lineage>
        <taxon>Eukaryota</taxon>
        <taxon>Fungi</taxon>
        <taxon>Dikarya</taxon>
        <taxon>Basidiomycota</taxon>
        <taxon>Agaricomycotina</taxon>
        <taxon>Agaricomycetes</taxon>
        <taxon>Polyporales</taxon>
        <taxon>Polyporaceae</taxon>
        <taxon>Lentinus</taxon>
    </lineage>
</organism>
<sequence length="159" mass="18390">MCPIRLVWSPRSTSKIWKRKTSMTRLSGRLWTTTSSLRTGARSFRFWRCCGGTRGSRLPPASRRLGPTRMLGATPRICSRLQWLSLFFEFPSRIPAYCSVLLAQSGRLGPGLRTTHCIFQEWQPRTAIYYNGEYSACNTMMHIDQQGVRIQYLVLMYDQ</sequence>
<accession>A0A371DGJ3</accession>
<dbReference type="Proteomes" id="UP000256964">
    <property type="component" value="Unassembled WGS sequence"/>
</dbReference>
<dbReference type="EMBL" id="KZ857393">
    <property type="protein sequence ID" value="RDX51649.1"/>
    <property type="molecule type" value="Genomic_DNA"/>
</dbReference>
<reference evidence="1 2" key="1">
    <citation type="journal article" date="2018" name="Biotechnol. Biofuels">
        <title>Integrative visual omics of the white-rot fungus Polyporus brumalis exposes the biotechnological potential of its oxidative enzymes for delignifying raw plant biomass.</title>
        <authorList>
            <person name="Miyauchi S."/>
            <person name="Rancon A."/>
            <person name="Drula E."/>
            <person name="Hage H."/>
            <person name="Chaduli D."/>
            <person name="Favel A."/>
            <person name="Grisel S."/>
            <person name="Henrissat B."/>
            <person name="Herpoel-Gimbert I."/>
            <person name="Ruiz-Duenas F.J."/>
            <person name="Chevret D."/>
            <person name="Hainaut M."/>
            <person name="Lin J."/>
            <person name="Wang M."/>
            <person name="Pangilinan J."/>
            <person name="Lipzen A."/>
            <person name="Lesage-Meessen L."/>
            <person name="Navarro D."/>
            <person name="Riley R."/>
            <person name="Grigoriev I.V."/>
            <person name="Zhou S."/>
            <person name="Raouche S."/>
            <person name="Rosso M.N."/>
        </authorList>
    </citation>
    <scope>NUCLEOTIDE SEQUENCE [LARGE SCALE GENOMIC DNA]</scope>
    <source>
        <strain evidence="1 2">BRFM 1820</strain>
    </source>
</reference>
<evidence type="ECO:0000313" key="2">
    <source>
        <dbReference type="Proteomes" id="UP000256964"/>
    </source>
</evidence>
<evidence type="ECO:0000313" key="1">
    <source>
        <dbReference type="EMBL" id="RDX51649.1"/>
    </source>
</evidence>
<protein>
    <submittedName>
        <fullName evidence="1">Uncharacterized protein</fullName>
    </submittedName>
</protein>
<keyword evidence="2" id="KW-1185">Reference proteome</keyword>
<gene>
    <name evidence="1" type="ORF">OH76DRAFT_261123</name>
</gene>